<feature type="region of interest" description="Disordered" evidence="1">
    <location>
        <begin position="1"/>
        <end position="25"/>
    </location>
</feature>
<dbReference type="EMBL" id="CADCWG010000213">
    <property type="protein sequence ID" value="CAA9566868.1"/>
    <property type="molecule type" value="Genomic_DNA"/>
</dbReference>
<evidence type="ECO:0000256" key="1">
    <source>
        <dbReference type="SAM" id="MobiDB-lite"/>
    </source>
</evidence>
<sequence>MLRASYQGTLHLTPRCGGDVGPIQADEPMLSRSRLWPHISELARGVAPWPGGAPPDPATRRIRADTSPPGDGCVASGAWPCRSGSTGTGHQPDDWGRDRPANNRGRPPSARPGASPREQG</sequence>
<name>A0A6J4V2S2_9BACT</name>
<organism evidence="2">
    <name type="scientific">uncultured Thermomicrobiales bacterium</name>
    <dbReference type="NCBI Taxonomy" id="1645740"/>
    <lineage>
        <taxon>Bacteria</taxon>
        <taxon>Pseudomonadati</taxon>
        <taxon>Thermomicrobiota</taxon>
        <taxon>Thermomicrobia</taxon>
        <taxon>Thermomicrobiales</taxon>
        <taxon>environmental samples</taxon>
    </lineage>
</organism>
<dbReference type="AlphaFoldDB" id="A0A6J4V2S2"/>
<reference evidence="2" key="1">
    <citation type="submission" date="2020-02" db="EMBL/GenBank/DDBJ databases">
        <authorList>
            <person name="Meier V. D."/>
        </authorList>
    </citation>
    <scope>NUCLEOTIDE SEQUENCE</scope>
    <source>
        <strain evidence="2">AVDCRST_MAG49</strain>
    </source>
</reference>
<evidence type="ECO:0000313" key="2">
    <source>
        <dbReference type="EMBL" id="CAA9566868.1"/>
    </source>
</evidence>
<accession>A0A6J4V2S2</accession>
<protein>
    <submittedName>
        <fullName evidence="2">Uncharacterized protein</fullName>
    </submittedName>
</protein>
<proteinExistence type="predicted"/>
<feature type="compositionally biased region" description="Low complexity" evidence="1">
    <location>
        <begin position="102"/>
        <end position="120"/>
    </location>
</feature>
<feature type="compositionally biased region" description="Basic and acidic residues" evidence="1">
    <location>
        <begin position="91"/>
        <end position="101"/>
    </location>
</feature>
<feature type="compositionally biased region" description="Polar residues" evidence="1">
    <location>
        <begin position="1"/>
        <end position="10"/>
    </location>
</feature>
<feature type="region of interest" description="Disordered" evidence="1">
    <location>
        <begin position="45"/>
        <end position="120"/>
    </location>
</feature>
<gene>
    <name evidence="2" type="ORF">AVDCRST_MAG49-3138</name>
</gene>